<accession>A0A975WEX3</accession>
<evidence type="ECO:0000259" key="3">
    <source>
        <dbReference type="Pfam" id="PF16254"/>
    </source>
</evidence>
<feature type="domain" description="DUF4910" evidence="3">
    <location>
        <begin position="8"/>
        <end position="349"/>
    </location>
</feature>
<dbReference type="Pfam" id="PF09940">
    <property type="entry name" value="DUF2172"/>
    <property type="match status" value="1"/>
</dbReference>
<dbReference type="EMBL" id="FNYY01000029">
    <property type="protein sequence ID" value="SEK09316.1"/>
    <property type="molecule type" value="Genomic_DNA"/>
</dbReference>
<keyword evidence="4" id="KW-0645">Protease</keyword>
<gene>
    <name evidence="4" type="ORF">SAMN04487940_12921</name>
</gene>
<feature type="domain" description="DUF2172" evidence="1">
    <location>
        <begin position="56"/>
        <end position="146"/>
    </location>
</feature>
<dbReference type="InterPro" id="IPR032589">
    <property type="entry name" value="DUF4910"/>
</dbReference>
<evidence type="ECO:0000313" key="4">
    <source>
        <dbReference type="EMBL" id="SEK09316.1"/>
    </source>
</evidence>
<dbReference type="Gene3D" id="3.40.630.10">
    <property type="entry name" value="Zn peptidases"/>
    <property type="match status" value="1"/>
</dbReference>
<comment type="caution">
    <text evidence="4">The sequence shown here is derived from an EMBL/GenBank/DDBJ whole genome shotgun (WGS) entry which is preliminary data.</text>
</comment>
<evidence type="ECO:0000313" key="5">
    <source>
        <dbReference type="Proteomes" id="UP000182932"/>
    </source>
</evidence>
<dbReference type="InterPro" id="IPR012353">
    <property type="entry name" value="UCP015244"/>
</dbReference>
<dbReference type="Gene3D" id="3.50.30.90">
    <property type="match status" value="1"/>
</dbReference>
<keyword evidence="4" id="KW-0031">Aminopeptidase</keyword>
<dbReference type="GeneID" id="80820902"/>
<dbReference type="Proteomes" id="UP000182932">
    <property type="component" value="Unassembled WGS sequence"/>
</dbReference>
<dbReference type="InterPro" id="IPR036388">
    <property type="entry name" value="WH-like_DNA-bd_sf"/>
</dbReference>
<protein>
    <submittedName>
        <fullName evidence="4">Aminopeptidase-like domain-containing protein</fullName>
    </submittedName>
</protein>
<dbReference type="RefSeq" id="WP_074839898.1">
    <property type="nucleotide sequence ID" value="NZ_FNYY01000029.1"/>
</dbReference>
<reference evidence="4 5" key="1">
    <citation type="submission" date="2016-10" db="EMBL/GenBank/DDBJ databases">
        <authorList>
            <person name="Varghese N."/>
            <person name="Submissions S."/>
        </authorList>
    </citation>
    <scope>NUCLEOTIDE SEQUENCE [LARGE SCALE GENOMIC DNA]</scope>
    <source>
        <strain evidence="4 5">FF3</strain>
    </source>
</reference>
<organism evidence="4 5">
    <name type="scientific">Marinovum algicola</name>
    <dbReference type="NCBI Taxonomy" id="42444"/>
    <lineage>
        <taxon>Bacteria</taxon>
        <taxon>Pseudomonadati</taxon>
        <taxon>Pseudomonadota</taxon>
        <taxon>Alphaproteobacteria</taxon>
        <taxon>Rhodobacterales</taxon>
        <taxon>Roseobacteraceae</taxon>
        <taxon>Marinovum</taxon>
    </lineage>
</organism>
<evidence type="ECO:0000259" key="1">
    <source>
        <dbReference type="Pfam" id="PF09940"/>
    </source>
</evidence>
<evidence type="ECO:0000259" key="2">
    <source>
        <dbReference type="Pfam" id="PF16221"/>
    </source>
</evidence>
<dbReference type="SUPFAM" id="SSF53187">
    <property type="entry name" value="Zn-dependent exopeptidases"/>
    <property type="match status" value="1"/>
</dbReference>
<dbReference type="Pfam" id="PF16221">
    <property type="entry name" value="HTH_47"/>
    <property type="match status" value="1"/>
</dbReference>
<proteinExistence type="predicted"/>
<dbReference type="InterPro" id="IPR032610">
    <property type="entry name" value="DUF2172"/>
</dbReference>
<keyword evidence="5" id="KW-1185">Reference proteome</keyword>
<dbReference type="PIRSF" id="PIRSF015244">
    <property type="entry name" value="UCP015244"/>
    <property type="match status" value="1"/>
</dbReference>
<dbReference type="GO" id="GO:0004177">
    <property type="term" value="F:aminopeptidase activity"/>
    <property type="evidence" value="ECO:0007669"/>
    <property type="project" value="UniProtKB-KW"/>
</dbReference>
<feature type="domain" description="UCP01524 winged helix-turn-helix" evidence="2">
    <location>
        <begin position="356"/>
        <end position="439"/>
    </location>
</feature>
<keyword evidence="4" id="KW-0378">Hydrolase</keyword>
<dbReference type="Pfam" id="PF16254">
    <property type="entry name" value="DUF4910"/>
    <property type="match status" value="1"/>
</dbReference>
<name>A0A975WEX3_9RHOB</name>
<sequence>MLTELSALYDRLFPLCRSITGPGLRDSLNIFGEVMPLEMHGIPSGTEVLDWTVPPEWAVESARLIGPDGEVVCDFADHNLHLVNYSQAFQGKMSLEELQPHLHSLPHLPDAIPYVTSYYNPRWGFCLPHRQRMALREGEYTIDIRTSHYDGEVNFATCDLPGESDEVVLISSYLCHPSMANNELSGPLGLLRLYERLKALPRRRFTYRFLLCPETLGSIAYLSKFGDQLGPKLRGGLVLTCLGGYRDTLSFKMSRRDWLDNPSSIDRLARRFSELYPERFQIRPFTPTSGSDERQFCSPGFNYPVIQAARTIYGQFVEYHTSADDKRLMRIEQVERAADTLAEFMQVFDFDGLKLQNRHPYGEPQLGRRGLYPTINSPMNRGSSADGRTDSRQTLNRLLMCLSLADGQRGLVEISDRIGCGPDQLLPILTELLQQDMIALKSEGERHP</sequence>
<dbReference type="Gene3D" id="1.10.10.10">
    <property type="entry name" value="Winged helix-like DNA-binding domain superfamily/Winged helix DNA-binding domain"/>
    <property type="match status" value="1"/>
</dbReference>
<dbReference type="AlphaFoldDB" id="A0A975WEX3"/>
<dbReference type="InterPro" id="IPR032622">
    <property type="entry name" value="UCP01524_HTH"/>
</dbReference>